<dbReference type="AlphaFoldDB" id="A0A485N5D6"/>
<feature type="compositionally biased region" description="Basic residues" evidence="1">
    <location>
        <begin position="1"/>
        <end position="11"/>
    </location>
</feature>
<organism evidence="2 3">
    <name type="scientific">Lynx pardinus</name>
    <name type="common">Iberian lynx</name>
    <name type="synonym">Felis pardina</name>
    <dbReference type="NCBI Taxonomy" id="191816"/>
    <lineage>
        <taxon>Eukaryota</taxon>
        <taxon>Metazoa</taxon>
        <taxon>Chordata</taxon>
        <taxon>Craniata</taxon>
        <taxon>Vertebrata</taxon>
        <taxon>Euteleostomi</taxon>
        <taxon>Mammalia</taxon>
        <taxon>Eutheria</taxon>
        <taxon>Laurasiatheria</taxon>
        <taxon>Carnivora</taxon>
        <taxon>Feliformia</taxon>
        <taxon>Felidae</taxon>
        <taxon>Felinae</taxon>
        <taxon>Lynx</taxon>
    </lineage>
</organism>
<feature type="region of interest" description="Disordered" evidence="1">
    <location>
        <begin position="1"/>
        <end position="56"/>
    </location>
</feature>
<reference evidence="2 3" key="1">
    <citation type="submission" date="2019-01" db="EMBL/GenBank/DDBJ databases">
        <authorList>
            <person name="Alioto T."/>
            <person name="Alioto T."/>
        </authorList>
    </citation>
    <scope>NUCLEOTIDE SEQUENCE [LARGE SCALE GENOMIC DNA]</scope>
</reference>
<evidence type="ECO:0000313" key="2">
    <source>
        <dbReference type="EMBL" id="VFV27373.1"/>
    </source>
</evidence>
<feature type="non-terminal residue" evidence="2">
    <location>
        <position position="56"/>
    </location>
</feature>
<gene>
    <name evidence="2" type="ORF">LYPA_23C023102</name>
</gene>
<protein>
    <submittedName>
        <fullName evidence="2">Uncharacterized protein</fullName>
    </submittedName>
</protein>
<proteinExistence type="predicted"/>
<sequence length="56" mass="6205">REPGLHMKKLKKGENEKGTSKRSEITTVLQKADSLTGGPVQKNDGSHFSEKDQHES</sequence>
<evidence type="ECO:0000313" key="3">
    <source>
        <dbReference type="Proteomes" id="UP000386466"/>
    </source>
</evidence>
<keyword evidence="3" id="KW-1185">Reference proteome</keyword>
<dbReference type="Proteomes" id="UP000386466">
    <property type="component" value="Unassembled WGS sequence"/>
</dbReference>
<accession>A0A485N5D6</accession>
<feature type="non-terminal residue" evidence="2">
    <location>
        <position position="1"/>
    </location>
</feature>
<evidence type="ECO:0000256" key="1">
    <source>
        <dbReference type="SAM" id="MobiDB-lite"/>
    </source>
</evidence>
<feature type="compositionally biased region" description="Basic and acidic residues" evidence="1">
    <location>
        <begin position="12"/>
        <end position="24"/>
    </location>
</feature>
<feature type="compositionally biased region" description="Basic and acidic residues" evidence="1">
    <location>
        <begin position="44"/>
        <end position="56"/>
    </location>
</feature>
<name>A0A485N5D6_LYNPA</name>
<dbReference type="EMBL" id="CAAGRJ010009904">
    <property type="protein sequence ID" value="VFV27373.1"/>
    <property type="molecule type" value="Genomic_DNA"/>
</dbReference>